<evidence type="ECO:0000313" key="2">
    <source>
        <dbReference type="Proteomes" id="UP000616151"/>
    </source>
</evidence>
<evidence type="ECO:0000313" key="1">
    <source>
        <dbReference type="EMBL" id="MBK1866307.1"/>
    </source>
</evidence>
<gene>
    <name evidence="1" type="ORF">JHL16_08075</name>
</gene>
<sequence>MTADEAKVMILNILQNLELIDGKQKDDVLSGRAADIELAGLGIDSMKVVDMCVGLEEEVGREIEVEELIENPTVNQLAAHFAKT</sequence>
<accession>A0ACC5R0X4</accession>
<name>A0ACC5R0X4_9HYPH</name>
<comment type="caution">
    <text evidence="1">The sequence shown here is derived from an EMBL/GenBank/DDBJ whole genome shotgun (WGS) entry which is preliminary data.</text>
</comment>
<keyword evidence="2" id="KW-1185">Reference proteome</keyword>
<proteinExistence type="predicted"/>
<reference evidence="1" key="1">
    <citation type="submission" date="2021-01" db="EMBL/GenBank/DDBJ databases">
        <authorList>
            <person name="Sun Q."/>
        </authorList>
    </citation>
    <scope>NUCLEOTIDE SEQUENCE</scope>
    <source>
        <strain evidence="1">YIM B02566</strain>
    </source>
</reference>
<organism evidence="1 2">
    <name type="scientific">Taklimakanibacter albus</name>
    <dbReference type="NCBI Taxonomy" id="2800327"/>
    <lineage>
        <taxon>Bacteria</taxon>
        <taxon>Pseudomonadati</taxon>
        <taxon>Pseudomonadota</taxon>
        <taxon>Alphaproteobacteria</taxon>
        <taxon>Hyphomicrobiales</taxon>
        <taxon>Aestuariivirgaceae</taxon>
        <taxon>Taklimakanibacter</taxon>
    </lineage>
</organism>
<protein>
    <submittedName>
        <fullName evidence="1">Acyl carrier protein</fullName>
    </submittedName>
</protein>
<dbReference type="Proteomes" id="UP000616151">
    <property type="component" value="Unassembled WGS sequence"/>
</dbReference>
<dbReference type="EMBL" id="JAENHL010000006">
    <property type="protein sequence ID" value="MBK1866307.1"/>
    <property type="molecule type" value="Genomic_DNA"/>
</dbReference>